<name>A0ABM1BXY8_LIMPO</name>
<dbReference type="RefSeq" id="XP_013790804.1">
    <property type="nucleotide sequence ID" value="XM_013935350.1"/>
</dbReference>
<dbReference type="PANTHER" id="PTHR45913:SF19">
    <property type="entry name" value="LOW QUALITY PROTEIN: ZINC FINGER BED DOMAIN-CONTAINING PROTEIN 5-LIKE"/>
    <property type="match status" value="1"/>
</dbReference>
<gene>
    <name evidence="2" type="primary">LOC106474657</name>
</gene>
<evidence type="ECO:0000313" key="1">
    <source>
        <dbReference type="Proteomes" id="UP000694941"/>
    </source>
</evidence>
<proteinExistence type="predicted"/>
<dbReference type="PANTHER" id="PTHR45913">
    <property type="entry name" value="EPM2A-INTERACTING PROTEIN 1"/>
    <property type="match status" value="1"/>
</dbReference>
<dbReference type="GeneID" id="106474657"/>
<organism evidence="1 2">
    <name type="scientific">Limulus polyphemus</name>
    <name type="common">Atlantic horseshoe crab</name>
    <dbReference type="NCBI Taxonomy" id="6850"/>
    <lineage>
        <taxon>Eukaryota</taxon>
        <taxon>Metazoa</taxon>
        <taxon>Ecdysozoa</taxon>
        <taxon>Arthropoda</taxon>
        <taxon>Chelicerata</taxon>
        <taxon>Merostomata</taxon>
        <taxon>Xiphosura</taxon>
        <taxon>Limulidae</taxon>
        <taxon>Limulus</taxon>
    </lineage>
</organism>
<dbReference type="Proteomes" id="UP000694941">
    <property type="component" value="Unplaced"/>
</dbReference>
<keyword evidence="1" id="KW-1185">Reference proteome</keyword>
<feature type="non-terminal residue" evidence="2">
    <location>
        <position position="359"/>
    </location>
</feature>
<accession>A0ABM1BXY8</accession>
<sequence>MANAKKPYTIAEELVKPCILEVVKTILGKDAERKVQQVPMSNNVIRNRITDMSEDILEQGNSYGTPAMLGNRSGFAALMKREIPEVRVTHCLLHRYALAAKTLLKSLQDVLSTCVKNVNVIRGFSLNHRLFQAFCESMDSEHTVLLYHTEGNLGRFPSLEEVVEEHESLLPEVATAIHIHFEQLLNAFVGYFSAGNLARFPSLEEVVEVHESLLPEVATAIRIHHEQLLNAFVGYFSAGNLARFPSLEEVVEVHESLLPEVATAIHIHHEQLLNVFHGYFSAGNLARFPSLEEVVEEHESVLPEVATAIRIHLEQLLNAFDGYFSAGNLARFPSLEEVVEEHESLLPEVATVAIKCLCW</sequence>
<protein>
    <submittedName>
        <fullName evidence="2">Protein ZBED8-like</fullName>
    </submittedName>
</protein>
<evidence type="ECO:0000313" key="2">
    <source>
        <dbReference type="RefSeq" id="XP_013790804.1"/>
    </source>
</evidence>
<reference evidence="2" key="1">
    <citation type="submission" date="2025-08" db="UniProtKB">
        <authorList>
            <consortium name="RefSeq"/>
        </authorList>
    </citation>
    <scope>IDENTIFICATION</scope>
    <source>
        <tissue evidence="2">Muscle</tissue>
    </source>
</reference>